<reference evidence="3 4" key="1">
    <citation type="journal article" date="2014" name="PLoS Genet.">
        <title>Phylogenetically driven sequencing of extremely halophilic archaea reveals strategies for static and dynamic osmo-response.</title>
        <authorList>
            <person name="Becker E.A."/>
            <person name="Seitzer P.M."/>
            <person name="Tritt A."/>
            <person name="Larsen D."/>
            <person name="Krusor M."/>
            <person name="Yao A.I."/>
            <person name="Wu D."/>
            <person name="Madern D."/>
            <person name="Eisen J.A."/>
            <person name="Darling A.E."/>
            <person name="Facciotti M.T."/>
        </authorList>
    </citation>
    <scope>NUCLEOTIDE SEQUENCE [LARGE SCALE GENOMIC DNA]</scope>
    <source>
        <strain evidence="3 4">JCM 14663</strain>
    </source>
</reference>
<keyword evidence="4" id="KW-1185">Reference proteome</keyword>
<dbReference type="InterPro" id="IPR049251">
    <property type="entry name" value="DUF6884"/>
</dbReference>
<sequence length="105" mass="12059">MFSKASQYCEQQHDDWYILSAKHHLLESDGPPIEPDDETRTGSRVGQKRDWSKEAFEQLESPGLLESDTVLVFHAGKAYYEELLPMLEETKVTVRFPVEGLIFGE</sequence>
<dbReference type="RefSeq" id="WP_008452843.1">
    <property type="nucleotide sequence ID" value="NZ_AOIJ01000032.1"/>
</dbReference>
<feature type="region of interest" description="Disordered" evidence="1">
    <location>
        <begin position="27"/>
        <end position="48"/>
    </location>
</feature>
<evidence type="ECO:0000259" key="2">
    <source>
        <dbReference type="Pfam" id="PF21818"/>
    </source>
</evidence>
<name>L9ZCH2_9EURY</name>
<accession>L9ZCH2</accession>
<evidence type="ECO:0000313" key="4">
    <source>
        <dbReference type="Proteomes" id="UP000011592"/>
    </source>
</evidence>
<evidence type="ECO:0000313" key="3">
    <source>
        <dbReference type="EMBL" id="ELY83317.1"/>
    </source>
</evidence>
<dbReference type="EMBL" id="AOIJ01000032">
    <property type="protein sequence ID" value="ELY83317.1"/>
    <property type="molecule type" value="Genomic_DNA"/>
</dbReference>
<dbReference type="Pfam" id="PF21818">
    <property type="entry name" value="DUF6884"/>
    <property type="match status" value="1"/>
</dbReference>
<comment type="caution">
    <text evidence="3">The sequence shown here is derived from an EMBL/GenBank/DDBJ whole genome shotgun (WGS) entry which is preliminary data.</text>
</comment>
<gene>
    <name evidence="3" type="ORF">C486_03103</name>
</gene>
<feature type="domain" description="DUF6884" evidence="2">
    <location>
        <begin position="1"/>
        <end position="105"/>
    </location>
</feature>
<dbReference type="AlphaFoldDB" id="L9ZCH2"/>
<protein>
    <recommendedName>
        <fullName evidence="2">DUF6884 domain-containing protein</fullName>
    </recommendedName>
</protein>
<dbReference type="Proteomes" id="UP000011592">
    <property type="component" value="Unassembled WGS sequence"/>
</dbReference>
<evidence type="ECO:0000256" key="1">
    <source>
        <dbReference type="SAM" id="MobiDB-lite"/>
    </source>
</evidence>
<organism evidence="3 4">
    <name type="scientific">Natrinema gari JCM 14663</name>
    <dbReference type="NCBI Taxonomy" id="1230459"/>
    <lineage>
        <taxon>Archaea</taxon>
        <taxon>Methanobacteriati</taxon>
        <taxon>Methanobacteriota</taxon>
        <taxon>Stenosarchaea group</taxon>
        <taxon>Halobacteria</taxon>
        <taxon>Halobacteriales</taxon>
        <taxon>Natrialbaceae</taxon>
        <taxon>Natrinema</taxon>
    </lineage>
</organism>
<dbReference type="PATRIC" id="fig|1230459.4.peg.617"/>
<proteinExistence type="predicted"/>